<sequence>MYPNKSDKQNANIHFTTMKMASRSLFQLPSWCLPDFSSSDSITLIRQIGACSSFSSSPMSISSFLMNLPFWKLLAAKPGPGDGSGYNGLSSANTFVTSSSRILSFNMMQYTIHGPETTHGFWWGWLCVGLGGACSNCISGHQMGMCIQRCSSPQHMQ</sequence>
<proteinExistence type="predicted"/>
<evidence type="ECO:0000313" key="2">
    <source>
        <dbReference type="EMBL" id="CAE0465377.1"/>
    </source>
</evidence>
<dbReference type="EMBL" id="HBIO01013124">
    <property type="protein sequence ID" value="CAE0465377.1"/>
    <property type="molecule type" value="Transcribed_RNA"/>
</dbReference>
<evidence type="ECO:0000313" key="3">
    <source>
        <dbReference type="EMBL" id="CAE0465378.1"/>
    </source>
</evidence>
<gene>
    <name evidence="1" type="ORF">CDEB00056_LOCUS10216</name>
    <name evidence="2" type="ORF">CDEB00056_LOCUS10218</name>
    <name evidence="3" type="ORF">CDEB00056_LOCUS10219</name>
</gene>
<organism evidence="1">
    <name type="scientific">Chaetoceros debilis</name>
    <dbReference type="NCBI Taxonomy" id="122233"/>
    <lineage>
        <taxon>Eukaryota</taxon>
        <taxon>Sar</taxon>
        <taxon>Stramenopiles</taxon>
        <taxon>Ochrophyta</taxon>
        <taxon>Bacillariophyta</taxon>
        <taxon>Coscinodiscophyceae</taxon>
        <taxon>Chaetocerotophycidae</taxon>
        <taxon>Chaetocerotales</taxon>
        <taxon>Chaetocerotaceae</taxon>
        <taxon>Chaetoceros</taxon>
    </lineage>
</organism>
<reference evidence="1" key="1">
    <citation type="submission" date="2021-01" db="EMBL/GenBank/DDBJ databases">
        <authorList>
            <person name="Corre E."/>
            <person name="Pelletier E."/>
            <person name="Niang G."/>
            <person name="Scheremetjew M."/>
            <person name="Finn R."/>
            <person name="Kale V."/>
            <person name="Holt S."/>
            <person name="Cochrane G."/>
            <person name="Meng A."/>
            <person name="Brown T."/>
            <person name="Cohen L."/>
        </authorList>
    </citation>
    <scope>NUCLEOTIDE SEQUENCE</scope>
    <source>
        <strain evidence="1">MM31A-1</strain>
    </source>
</reference>
<dbReference type="EMBL" id="HBIO01013118">
    <property type="protein sequence ID" value="CAE0465375.1"/>
    <property type="molecule type" value="Transcribed_RNA"/>
</dbReference>
<dbReference type="EMBL" id="HBIO01013125">
    <property type="protein sequence ID" value="CAE0465378.1"/>
    <property type="molecule type" value="Transcribed_RNA"/>
</dbReference>
<name>A0A6S8UC34_9STRA</name>
<protein>
    <submittedName>
        <fullName evidence="1">Uncharacterized protein</fullName>
    </submittedName>
</protein>
<dbReference type="AlphaFoldDB" id="A0A6S8UC34"/>
<evidence type="ECO:0000313" key="1">
    <source>
        <dbReference type="EMBL" id="CAE0465375.1"/>
    </source>
</evidence>
<accession>A0A6S8UC34</accession>